<name>A0A9X2SX96_9BACT</name>
<evidence type="ECO:0000313" key="2">
    <source>
        <dbReference type="Proteomes" id="UP001142175"/>
    </source>
</evidence>
<dbReference type="EMBL" id="JANSUY010000001">
    <property type="protein sequence ID" value="MCR9013412.1"/>
    <property type="molecule type" value="Genomic_DNA"/>
</dbReference>
<reference evidence="1" key="1">
    <citation type="submission" date="2022-08" db="EMBL/GenBank/DDBJ databases">
        <authorList>
            <person name="Zhang D."/>
        </authorList>
    </citation>
    <scope>NUCLEOTIDE SEQUENCE</scope>
    <source>
        <strain evidence="1">XJ19-11</strain>
    </source>
</reference>
<sequence length="486" mass="55638">MKLNFVLLGLILMIFVTESKGQGKFNLELSGGPSKSFLNFENSAFEPVFRSYTRLAWHGSLAGYYAIGNDLELGLQLDLVKRNHWRSFGENNLSPFTFLGENVFQSGLFIRKSFLNLQNRGFYLESGLNVIFPPAPFNLLSKGESNDGIETGLITSRLGLGLNAEVGYKIFNRRDNYFLIGLRYQQGLYRMEQYNIPIYNEFDQMAVHQVRSNGSFASAFLGYGINTSNWSKHYKKIPQRYYNQNKMIKNDLANANGFYLMAYGGFRIKEPITPRQDIYFNSSGQFSTVLGYKMGRYSLETGYGQFSAGNNISLDYGSHQPLWTEWVVYGINTPFIPLTFKYDIPISDLKTVRFGPSFSSIFLLKDNTNQDNFIYGTTNGARIFEDGSRIDITGVVRTLPIEDRKYMFFNAGMHLEFLVFNSSFMSLNLSRNFGSPVISRFEADYQIEATNIKFEQEATLNGFRFDFGWKLPLNILDKQKKLALKQ</sequence>
<dbReference type="Proteomes" id="UP001142175">
    <property type="component" value="Unassembled WGS sequence"/>
</dbReference>
<organism evidence="1 2">
    <name type="scientific">Aquiflexum gelatinilyticum</name>
    <dbReference type="NCBI Taxonomy" id="2961943"/>
    <lineage>
        <taxon>Bacteria</taxon>
        <taxon>Pseudomonadati</taxon>
        <taxon>Bacteroidota</taxon>
        <taxon>Cytophagia</taxon>
        <taxon>Cytophagales</taxon>
        <taxon>Cyclobacteriaceae</taxon>
        <taxon>Aquiflexum</taxon>
    </lineage>
</organism>
<protein>
    <submittedName>
        <fullName evidence="1">Uncharacterized protein</fullName>
    </submittedName>
</protein>
<dbReference type="AlphaFoldDB" id="A0A9X2SX96"/>
<gene>
    <name evidence="1" type="ORF">NU887_00120</name>
</gene>
<keyword evidence="2" id="KW-1185">Reference proteome</keyword>
<comment type="caution">
    <text evidence="1">The sequence shown here is derived from an EMBL/GenBank/DDBJ whole genome shotgun (WGS) entry which is preliminary data.</text>
</comment>
<proteinExistence type="predicted"/>
<dbReference type="RefSeq" id="WP_258421316.1">
    <property type="nucleotide sequence ID" value="NZ_JANSUY010000001.1"/>
</dbReference>
<evidence type="ECO:0000313" key="1">
    <source>
        <dbReference type="EMBL" id="MCR9013412.1"/>
    </source>
</evidence>
<accession>A0A9X2SX96</accession>